<dbReference type="EMBL" id="KV429071">
    <property type="protein sequence ID" value="KZT67969.1"/>
    <property type="molecule type" value="Genomic_DNA"/>
</dbReference>
<proteinExistence type="predicted"/>
<accession>A0A165PAL7</accession>
<dbReference type="AlphaFoldDB" id="A0A165PAL7"/>
<sequence>MKGACNCRGVAQKSSAEAGSRSTPKAQLQVRGHLLHPDGNASASFDGQREAQLTCWGPLPVAARKGSVQSLRCLTVKCSSPSPHPRPLGAILRGHVALSPLVCCPRHAHFLTKRCLTQAEVRSCLRQGQQLDLIRQRVSAQHWMSEIGPRNPQWGCA</sequence>
<keyword evidence="2" id="KW-1185">Reference proteome</keyword>
<gene>
    <name evidence="1" type="ORF">DAEQUDRAFT_368955</name>
</gene>
<evidence type="ECO:0000313" key="2">
    <source>
        <dbReference type="Proteomes" id="UP000076727"/>
    </source>
</evidence>
<protein>
    <submittedName>
        <fullName evidence="1">Uncharacterized protein</fullName>
    </submittedName>
</protein>
<organism evidence="1 2">
    <name type="scientific">Daedalea quercina L-15889</name>
    <dbReference type="NCBI Taxonomy" id="1314783"/>
    <lineage>
        <taxon>Eukaryota</taxon>
        <taxon>Fungi</taxon>
        <taxon>Dikarya</taxon>
        <taxon>Basidiomycota</taxon>
        <taxon>Agaricomycotina</taxon>
        <taxon>Agaricomycetes</taxon>
        <taxon>Polyporales</taxon>
        <taxon>Fomitopsis</taxon>
    </lineage>
</organism>
<evidence type="ECO:0000313" key="1">
    <source>
        <dbReference type="EMBL" id="KZT67969.1"/>
    </source>
</evidence>
<dbReference type="Proteomes" id="UP000076727">
    <property type="component" value="Unassembled WGS sequence"/>
</dbReference>
<reference evidence="1 2" key="1">
    <citation type="journal article" date="2016" name="Mol. Biol. Evol.">
        <title>Comparative Genomics of Early-Diverging Mushroom-Forming Fungi Provides Insights into the Origins of Lignocellulose Decay Capabilities.</title>
        <authorList>
            <person name="Nagy L.G."/>
            <person name="Riley R."/>
            <person name="Tritt A."/>
            <person name="Adam C."/>
            <person name="Daum C."/>
            <person name="Floudas D."/>
            <person name="Sun H."/>
            <person name="Yadav J.S."/>
            <person name="Pangilinan J."/>
            <person name="Larsson K.H."/>
            <person name="Matsuura K."/>
            <person name="Barry K."/>
            <person name="Labutti K."/>
            <person name="Kuo R."/>
            <person name="Ohm R.A."/>
            <person name="Bhattacharya S.S."/>
            <person name="Shirouzu T."/>
            <person name="Yoshinaga Y."/>
            <person name="Martin F.M."/>
            <person name="Grigoriev I.V."/>
            <person name="Hibbett D.S."/>
        </authorList>
    </citation>
    <scope>NUCLEOTIDE SEQUENCE [LARGE SCALE GENOMIC DNA]</scope>
    <source>
        <strain evidence="1 2">L-15889</strain>
    </source>
</reference>
<name>A0A165PAL7_9APHY</name>